<organism evidence="1 2">
    <name type="scientific">Enterococcus cecorum</name>
    <dbReference type="NCBI Taxonomy" id="44008"/>
    <lineage>
        <taxon>Bacteria</taxon>
        <taxon>Bacillati</taxon>
        <taxon>Bacillota</taxon>
        <taxon>Bacilli</taxon>
        <taxon>Lactobacillales</taxon>
        <taxon>Enterococcaceae</taxon>
        <taxon>Enterococcus</taxon>
    </lineage>
</organism>
<gene>
    <name evidence="1" type="ORF">HF857_04670</name>
</gene>
<comment type="caution">
    <text evidence="1">The sequence shown here is derived from an EMBL/GenBank/DDBJ whole genome shotgun (WGS) entry which is preliminary data.</text>
</comment>
<dbReference type="RefSeq" id="WP_168930686.1">
    <property type="nucleotide sequence ID" value="NZ_JABAFV010000005.1"/>
</dbReference>
<dbReference type="PIRSF" id="PIRSF008505">
    <property type="entry name" value="UCP008505"/>
    <property type="match status" value="1"/>
</dbReference>
<sequence>MYLLDSNIHINFYDRYYKIDFFPTFWNKLTKILNEKVVIPKIVIDENYQDLWLKDWLSSNYNKSYINQKNYSDEWTEVIRHIATCGLYNDAALASEKGWAREKIADAWLIAIAKKENYTIVTDEIKNPNLNSIHPSKNAKIPDVCEQLGVRCISMNEFFKEVQLSV</sequence>
<evidence type="ECO:0000313" key="1">
    <source>
        <dbReference type="EMBL" id="NME49549.1"/>
    </source>
</evidence>
<dbReference type="Pfam" id="PF14367">
    <property type="entry name" value="DUF4411"/>
    <property type="match status" value="1"/>
</dbReference>
<name>A0A7X9NLT3_9ENTE</name>
<dbReference type="Proteomes" id="UP000588071">
    <property type="component" value="Unassembled WGS sequence"/>
</dbReference>
<dbReference type="SUPFAM" id="SSF88723">
    <property type="entry name" value="PIN domain-like"/>
    <property type="match status" value="1"/>
</dbReference>
<evidence type="ECO:0000313" key="2">
    <source>
        <dbReference type="Proteomes" id="UP000588071"/>
    </source>
</evidence>
<reference evidence="1 2" key="1">
    <citation type="submission" date="2020-04" db="EMBL/GenBank/DDBJ databases">
        <authorList>
            <person name="Hitch T.C.A."/>
            <person name="Wylensek D."/>
            <person name="Clavel T."/>
        </authorList>
    </citation>
    <scope>NUCLEOTIDE SEQUENCE [LARGE SCALE GENOMIC DNA]</scope>
    <source>
        <strain evidence="1 2">WCA-380-WT-3C</strain>
    </source>
</reference>
<dbReference type="EMBL" id="JABAFV010000005">
    <property type="protein sequence ID" value="NME49549.1"/>
    <property type="molecule type" value="Genomic_DNA"/>
</dbReference>
<dbReference type="InterPro" id="IPR016541">
    <property type="entry name" value="UCP008505"/>
</dbReference>
<dbReference type="AlphaFoldDB" id="A0A7X9NLT3"/>
<dbReference type="InterPro" id="IPR029060">
    <property type="entry name" value="PIN-like_dom_sf"/>
</dbReference>
<protein>
    <submittedName>
        <fullName evidence="1">DUF4411 family protein</fullName>
    </submittedName>
</protein>
<accession>A0A7X9NLT3</accession>
<proteinExistence type="predicted"/>
<dbReference type="Gene3D" id="3.40.50.1010">
    <property type="entry name" value="5'-nuclease"/>
    <property type="match status" value="1"/>
</dbReference>